<dbReference type="GO" id="GO:0009279">
    <property type="term" value="C:cell outer membrane"/>
    <property type="evidence" value="ECO:0007669"/>
    <property type="project" value="UniProtKB-SubCell"/>
</dbReference>
<evidence type="ECO:0000256" key="3">
    <source>
        <dbReference type="ARBA" id="ARBA00022452"/>
    </source>
</evidence>
<accession>A0A7V5PPI0</accession>
<sequence length="734" mass="84002">MPDMETVFRTAFTLLRSFFLFLAITTLSAQPAVITVSGRVLDQKTGEPLAGAEIYLTSKQAGTVSDRDGKFSLQVPLRLVKTDTLAVSFIGYRKALFPLKEFRSPATIRLRPTALTLNQMITITGERGRLKNQEIPHLVRTVSAEQLDRLGKQELVQVLKNVPAVNVAGNLLDGHRVEIRGSQSSEVNVYLDGVLLNGFDPQGAADLSLVPPDAIERLEIVKGGNLPLWGQGSFGGAVNIITRQSARPELRVKAGAGDFNSRFVTGYANLPLFSRLQISYSGYLKRFRPQIEFFPDEQFGAKTRNYHIDIERQSHYLGLNYLSPFGLVKLTGFRYALDYRKPGWNDRRLNRILAFQFHTPNQFSLFVNQGFLDDETQRTTSLNSVYGWRLKTEQLNVRLLKKTDFRRVGWQFGAEYFHEQTDSRAYLSDSLGNHPYLHSLLYDNRAALISVFRFEDYLRPDDRNLFWRVYLSGRVDVSASGYRDFTQSVGIRVHRKQGRTEFVPYFNYGKNVKYPTPREQARLNNLVAAFPGDTLRRSLRPEYNTSAEAGFKWNYDLASLWLNRVEASAAVFLSITTNKIVRQPLGQEFFQTQTGRNTTTGLEAALRLKRIYQWFDLELSGLALDIDNPLLYPYKPRQRVNLGLDFHPGQSFYLTTRLFYEGSAKAWYFDLARQLRSAQIKPHYDLDLAAGFSLPIQSITLGLQLSGNNILDRSSYAYYYIYKRYWQLSLTLRY</sequence>
<gene>
    <name evidence="10" type="ORF">ENJ89_06395</name>
</gene>
<dbReference type="InterPro" id="IPR012910">
    <property type="entry name" value="Plug_dom"/>
</dbReference>
<dbReference type="SUPFAM" id="SSF56935">
    <property type="entry name" value="Porins"/>
    <property type="match status" value="1"/>
</dbReference>
<evidence type="ECO:0000313" key="10">
    <source>
        <dbReference type="EMBL" id="HHJ52808.1"/>
    </source>
</evidence>
<dbReference type="InterPro" id="IPR036942">
    <property type="entry name" value="Beta-barrel_TonB_sf"/>
</dbReference>
<proteinExistence type="inferred from homology"/>
<dbReference type="Gene3D" id="2.60.40.1120">
    <property type="entry name" value="Carboxypeptidase-like, regulatory domain"/>
    <property type="match status" value="1"/>
</dbReference>
<dbReference type="EMBL" id="DROD01000436">
    <property type="protein sequence ID" value="HHJ52808.1"/>
    <property type="molecule type" value="Genomic_DNA"/>
</dbReference>
<evidence type="ECO:0000256" key="2">
    <source>
        <dbReference type="ARBA" id="ARBA00022448"/>
    </source>
</evidence>
<keyword evidence="3 8" id="KW-1134">Transmembrane beta strand</keyword>
<evidence type="ECO:0000256" key="6">
    <source>
        <dbReference type="ARBA" id="ARBA00023136"/>
    </source>
</evidence>
<dbReference type="Gene3D" id="2.170.130.10">
    <property type="entry name" value="TonB-dependent receptor, plug domain"/>
    <property type="match status" value="1"/>
</dbReference>
<dbReference type="AlphaFoldDB" id="A0A7V5PPI0"/>
<dbReference type="PROSITE" id="PS52016">
    <property type="entry name" value="TONB_DEPENDENT_REC_3"/>
    <property type="match status" value="1"/>
</dbReference>
<dbReference type="SUPFAM" id="SSF49464">
    <property type="entry name" value="Carboxypeptidase regulatory domain-like"/>
    <property type="match status" value="1"/>
</dbReference>
<evidence type="ECO:0000256" key="5">
    <source>
        <dbReference type="ARBA" id="ARBA00022729"/>
    </source>
</evidence>
<dbReference type="GO" id="GO:0015344">
    <property type="term" value="F:siderophore uptake transmembrane transporter activity"/>
    <property type="evidence" value="ECO:0007669"/>
    <property type="project" value="TreeGrafter"/>
</dbReference>
<dbReference type="PANTHER" id="PTHR30069">
    <property type="entry name" value="TONB-DEPENDENT OUTER MEMBRANE RECEPTOR"/>
    <property type="match status" value="1"/>
</dbReference>
<dbReference type="Gene3D" id="2.40.170.20">
    <property type="entry name" value="TonB-dependent receptor, beta-barrel domain"/>
    <property type="match status" value="1"/>
</dbReference>
<evidence type="ECO:0000256" key="1">
    <source>
        <dbReference type="ARBA" id="ARBA00004571"/>
    </source>
</evidence>
<dbReference type="InterPro" id="IPR008969">
    <property type="entry name" value="CarboxyPept-like_regulatory"/>
</dbReference>
<comment type="similarity">
    <text evidence="8">Belongs to the TonB-dependent receptor family.</text>
</comment>
<keyword evidence="6 8" id="KW-0472">Membrane</keyword>
<dbReference type="InterPro" id="IPR039426">
    <property type="entry name" value="TonB-dep_rcpt-like"/>
</dbReference>
<comment type="caution">
    <text evidence="10">The sequence shown here is derived from an EMBL/GenBank/DDBJ whole genome shotgun (WGS) entry which is preliminary data.</text>
</comment>
<feature type="domain" description="TonB-dependent receptor plug" evidence="9">
    <location>
        <begin position="132"/>
        <end position="237"/>
    </location>
</feature>
<dbReference type="Proteomes" id="UP000886124">
    <property type="component" value="Unassembled WGS sequence"/>
</dbReference>
<evidence type="ECO:0000256" key="7">
    <source>
        <dbReference type="ARBA" id="ARBA00023237"/>
    </source>
</evidence>
<dbReference type="InterPro" id="IPR037066">
    <property type="entry name" value="Plug_dom_sf"/>
</dbReference>
<evidence type="ECO:0000256" key="4">
    <source>
        <dbReference type="ARBA" id="ARBA00022692"/>
    </source>
</evidence>
<keyword evidence="4 8" id="KW-0812">Transmembrane</keyword>
<organism evidence="10">
    <name type="scientific">Caldithrix abyssi</name>
    <dbReference type="NCBI Taxonomy" id="187145"/>
    <lineage>
        <taxon>Bacteria</taxon>
        <taxon>Pseudomonadati</taxon>
        <taxon>Calditrichota</taxon>
        <taxon>Calditrichia</taxon>
        <taxon>Calditrichales</taxon>
        <taxon>Calditrichaceae</taxon>
        <taxon>Caldithrix</taxon>
    </lineage>
</organism>
<evidence type="ECO:0000256" key="8">
    <source>
        <dbReference type="PROSITE-ProRule" id="PRU01360"/>
    </source>
</evidence>
<keyword evidence="5" id="KW-0732">Signal</keyword>
<name>A0A7V5PPI0_CALAY</name>
<dbReference type="Pfam" id="PF13715">
    <property type="entry name" value="CarbopepD_reg_2"/>
    <property type="match status" value="1"/>
</dbReference>
<dbReference type="GO" id="GO:0044718">
    <property type="term" value="P:siderophore transmembrane transport"/>
    <property type="evidence" value="ECO:0007669"/>
    <property type="project" value="TreeGrafter"/>
</dbReference>
<keyword evidence="7 8" id="KW-0998">Cell outer membrane</keyword>
<evidence type="ECO:0000259" key="9">
    <source>
        <dbReference type="Pfam" id="PF07715"/>
    </source>
</evidence>
<dbReference type="Pfam" id="PF07715">
    <property type="entry name" value="Plug"/>
    <property type="match status" value="1"/>
</dbReference>
<dbReference type="PANTHER" id="PTHR30069:SF29">
    <property type="entry name" value="HEMOGLOBIN AND HEMOGLOBIN-HAPTOGLOBIN-BINDING PROTEIN 1-RELATED"/>
    <property type="match status" value="1"/>
</dbReference>
<reference evidence="10" key="1">
    <citation type="journal article" date="2020" name="mSystems">
        <title>Genome- and Community-Level Interaction Insights into Carbon Utilization and Element Cycling Functions of Hydrothermarchaeota in Hydrothermal Sediment.</title>
        <authorList>
            <person name="Zhou Z."/>
            <person name="Liu Y."/>
            <person name="Xu W."/>
            <person name="Pan J."/>
            <person name="Luo Z.H."/>
            <person name="Li M."/>
        </authorList>
    </citation>
    <scope>NUCLEOTIDE SEQUENCE [LARGE SCALE GENOMIC DNA]</scope>
    <source>
        <strain evidence="10">HyVt-527</strain>
    </source>
</reference>
<keyword evidence="2 8" id="KW-0813">Transport</keyword>
<comment type="subcellular location">
    <subcellularLocation>
        <location evidence="1 8">Cell outer membrane</location>
        <topology evidence="1 8">Multi-pass membrane protein</topology>
    </subcellularLocation>
</comment>
<protein>
    <recommendedName>
        <fullName evidence="9">TonB-dependent receptor plug domain-containing protein</fullName>
    </recommendedName>
</protein>